<keyword evidence="3" id="KW-1185">Reference proteome</keyword>
<name>A0ABU7K356_9ACTN</name>
<dbReference type="RefSeq" id="WP_330090400.1">
    <property type="nucleotide sequence ID" value="NZ_JAUZMY010000003.1"/>
</dbReference>
<comment type="caution">
    <text evidence="2">The sequence shown here is derived from an EMBL/GenBank/DDBJ whole genome shotgun (WGS) entry which is preliminary data.</text>
</comment>
<accession>A0ABU7K356</accession>
<reference evidence="2 3" key="1">
    <citation type="submission" date="2023-08" db="EMBL/GenBank/DDBJ databases">
        <authorList>
            <person name="Girao M."/>
            <person name="Carvalho M.F."/>
        </authorList>
    </citation>
    <scope>NUCLEOTIDE SEQUENCE [LARGE SCALE GENOMIC DNA]</scope>
    <source>
        <strain evidence="2 3">CT-R113</strain>
    </source>
</reference>
<proteinExistence type="predicted"/>
<gene>
    <name evidence="2" type="ORF">Q8791_05150</name>
</gene>
<evidence type="ECO:0000313" key="3">
    <source>
        <dbReference type="Proteomes" id="UP001356095"/>
    </source>
</evidence>
<dbReference type="Proteomes" id="UP001356095">
    <property type="component" value="Unassembled WGS sequence"/>
</dbReference>
<organism evidence="2 3">
    <name type="scientific">Nocardiopsis codii</name>
    <dbReference type="NCBI Taxonomy" id="3065942"/>
    <lineage>
        <taxon>Bacteria</taxon>
        <taxon>Bacillati</taxon>
        <taxon>Actinomycetota</taxon>
        <taxon>Actinomycetes</taxon>
        <taxon>Streptosporangiales</taxon>
        <taxon>Nocardiopsidaceae</taxon>
        <taxon>Nocardiopsis</taxon>
    </lineage>
</organism>
<dbReference type="EMBL" id="JAUZMY010000003">
    <property type="protein sequence ID" value="MEE2036610.1"/>
    <property type="molecule type" value="Genomic_DNA"/>
</dbReference>
<evidence type="ECO:0000256" key="1">
    <source>
        <dbReference type="SAM" id="MobiDB-lite"/>
    </source>
</evidence>
<evidence type="ECO:0000313" key="2">
    <source>
        <dbReference type="EMBL" id="MEE2036610.1"/>
    </source>
</evidence>
<protein>
    <submittedName>
        <fullName evidence="2">Uncharacterized protein</fullName>
    </submittedName>
</protein>
<sequence length="47" mass="5162">MGRADVGRRRLTAESDTRSRFELSHTAAERTIAFYTAPPEEDPAGPA</sequence>
<feature type="region of interest" description="Disordered" evidence="1">
    <location>
        <begin position="1"/>
        <end position="25"/>
    </location>
</feature>
<feature type="compositionally biased region" description="Basic and acidic residues" evidence="1">
    <location>
        <begin position="1"/>
        <end position="23"/>
    </location>
</feature>